<evidence type="ECO:0000313" key="5">
    <source>
        <dbReference type="Proteomes" id="UP001652627"/>
    </source>
</evidence>
<feature type="region of interest" description="Disordered" evidence="3">
    <location>
        <begin position="600"/>
        <end position="658"/>
    </location>
</feature>
<name>A0ABM4G0Q5_9AVES</name>
<sequence>MPEPELRVNAAFAARYGRYRRREELQRLQDRYGDDGGDDGSDSSSESDSSGDDVAVDPRLERDFYRTLALLKTKDPRIYQKDATFYSQEDSSTESDAEQWERLEKPMYLKDYERKVMLEKEGKYVDEEDEEDEEAAARRRKKVASKSYVEEQRELKESFRAFVADSEEEEEEEDGDKGGSALLRRRSRTAEEKAREEEDYIRWLKGQGDVAEEPLRDLAPLRRYWNDPALEPGERFLRDYVLNQGYREEEEEEEEEEDGEGGPGASAARPDLADSSDEGELFLAKQEAFERRYNFRFEEPDAQQVRTYPRSIATSVRRRDERRKEKREQIRERKKKEKARKREELKQLKNLKREEIAARLARLREATGNAAVGFSERLLEEDFDPAQHDRLMEEFFGDDYYGRGEEEKPQFEEEEGLDDDWNWDTWTGRDEEEEEAGGSRQPHCEDPDFVMDADYDPQAPPAPSRKRLKKEAPSLGKKRRKTRFREAVEQEKPAFDPAAGTFEQYLDEYYRLDYEDLVGDLPCRFKYRSVVPCDFGLTTDEILAADDKELNRWCSLRKTCMYRSEREERQDQANYSRRAQNAWKKQQILKSLLATVEEPEQAPAAKAKVGKKRRDKRWRQEAPGTEPEPAPAPTTEQPPAPAVAPGPAAERPRPRGTALLGAAVRLGGREFSGKRLEAYGLNPRRLRYRQLLRQKRKREERRGTAPGKAPRA</sequence>
<feature type="compositionally biased region" description="Basic residues" evidence="3">
    <location>
        <begin position="608"/>
        <end position="617"/>
    </location>
</feature>
<feature type="region of interest" description="Disordered" evidence="3">
    <location>
        <begin position="304"/>
        <end position="345"/>
    </location>
</feature>
<feature type="region of interest" description="Disordered" evidence="3">
    <location>
        <begin position="241"/>
        <end position="280"/>
    </location>
</feature>
<dbReference type="InterPro" id="IPR024626">
    <property type="entry name" value="Kri1-like_C"/>
</dbReference>
<dbReference type="Pfam" id="PF12936">
    <property type="entry name" value="Kri1_C"/>
    <property type="match status" value="1"/>
</dbReference>
<feature type="region of interest" description="Disordered" evidence="3">
    <location>
        <begin position="121"/>
        <end position="147"/>
    </location>
</feature>
<feature type="domain" description="Kri1-like C-terminal" evidence="4">
    <location>
        <begin position="501"/>
        <end position="586"/>
    </location>
</feature>
<organism evidence="5 6">
    <name type="scientific">Apteryx mantelli</name>
    <name type="common">North Island brown kiwi</name>
    <dbReference type="NCBI Taxonomy" id="2696672"/>
    <lineage>
        <taxon>Eukaryota</taxon>
        <taxon>Metazoa</taxon>
        <taxon>Chordata</taxon>
        <taxon>Craniata</taxon>
        <taxon>Vertebrata</taxon>
        <taxon>Euteleostomi</taxon>
        <taxon>Archelosauria</taxon>
        <taxon>Archosauria</taxon>
        <taxon>Dinosauria</taxon>
        <taxon>Saurischia</taxon>
        <taxon>Theropoda</taxon>
        <taxon>Coelurosauria</taxon>
        <taxon>Aves</taxon>
        <taxon>Palaeognathae</taxon>
        <taxon>Apterygiformes</taxon>
        <taxon>Apterygidae</taxon>
        <taxon>Apteryx</taxon>
    </lineage>
</organism>
<feature type="compositionally biased region" description="Acidic residues" evidence="3">
    <location>
        <begin position="165"/>
        <end position="175"/>
    </location>
</feature>
<feature type="compositionally biased region" description="Basic and acidic residues" evidence="3">
    <location>
        <begin position="400"/>
        <end position="411"/>
    </location>
</feature>
<dbReference type="PANTHER" id="PTHR14490">
    <property type="entry name" value="ZINC FINGER, ZZ TYPE"/>
    <property type="match status" value="1"/>
</dbReference>
<proteinExistence type="inferred from homology"/>
<dbReference type="Pfam" id="PF05178">
    <property type="entry name" value="Kri1"/>
    <property type="match status" value="1"/>
</dbReference>
<evidence type="ECO:0000259" key="4">
    <source>
        <dbReference type="Pfam" id="PF12936"/>
    </source>
</evidence>
<protein>
    <recommendedName>
        <fullName evidence="2">Protein KRI1 homolog</fullName>
    </recommendedName>
</protein>
<accession>A0ABM4G0Q5</accession>
<feature type="compositionally biased region" description="Acidic residues" evidence="3">
    <location>
        <begin position="412"/>
        <end position="422"/>
    </location>
</feature>
<reference evidence="6" key="1">
    <citation type="submission" date="2025-08" db="UniProtKB">
        <authorList>
            <consortium name="RefSeq"/>
        </authorList>
    </citation>
    <scope>IDENTIFICATION</scope>
    <source>
        <tissue evidence="6">Blood</tissue>
    </source>
</reference>
<feature type="compositionally biased region" description="Acidic residues" evidence="3">
    <location>
        <begin position="248"/>
        <end position="260"/>
    </location>
</feature>
<keyword evidence="5" id="KW-1185">Reference proteome</keyword>
<comment type="similarity">
    <text evidence="1">Belongs to the KRI1 family.</text>
</comment>
<evidence type="ECO:0000313" key="6">
    <source>
        <dbReference type="RefSeq" id="XP_067170776.1"/>
    </source>
</evidence>
<feature type="region of interest" description="Disordered" evidence="3">
    <location>
        <begin position="161"/>
        <end position="203"/>
    </location>
</feature>
<dbReference type="Proteomes" id="UP001652627">
    <property type="component" value="Chromosome 36"/>
</dbReference>
<feature type="compositionally biased region" description="Basic and acidic residues" evidence="3">
    <location>
        <begin position="188"/>
        <end position="202"/>
    </location>
</feature>
<feature type="compositionally biased region" description="Basic and acidic residues" evidence="3">
    <location>
        <begin position="317"/>
        <end position="331"/>
    </location>
</feature>
<feature type="region of interest" description="Disordered" evidence="3">
    <location>
        <begin position="693"/>
        <end position="712"/>
    </location>
</feature>
<dbReference type="RefSeq" id="XP_067170776.1">
    <property type="nucleotide sequence ID" value="XM_067314675.1"/>
</dbReference>
<dbReference type="PANTHER" id="PTHR14490:SF5">
    <property type="entry name" value="PROTEIN KRI1 HOMOLOG"/>
    <property type="match status" value="1"/>
</dbReference>
<dbReference type="InterPro" id="IPR018034">
    <property type="entry name" value="Kri1"/>
</dbReference>
<feature type="compositionally biased region" description="Pro residues" evidence="3">
    <location>
        <begin position="626"/>
        <end position="644"/>
    </location>
</feature>
<feature type="region of interest" description="Disordered" evidence="3">
    <location>
        <begin position="81"/>
        <end position="100"/>
    </location>
</feature>
<evidence type="ECO:0000256" key="2">
    <source>
        <dbReference type="ARBA" id="ARBA00017294"/>
    </source>
</evidence>
<dbReference type="GeneID" id="136995034"/>
<feature type="region of interest" description="Disordered" evidence="3">
    <location>
        <begin position="398"/>
        <end position="492"/>
    </location>
</feature>
<evidence type="ECO:0000256" key="1">
    <source>
        <dbReference type="ARBA" id="ARBA00007473"/>
    </source>
</evidence>
<feature type="region of interest" description="Disordered" evidence="3">
    <location>
        <begin position="26"/>
        <end position="58"/>
    </location>
</feature>
<evidence type="ECO:0000256" key="3">
    <source>
        <dbReference type="SAM" id="MobiDB-lite"/>
    </source>
</evidence>
<gene>
    <name evidence="6" type="primary">KRI1</name>
</gene>